<dbReference type="AlphaFoldDB" id="A0A250DHR6"/>
<sequence>MRGVKAHHATSAGAATGFVPTGSARVDIWIRKVSTRRQAFYRCPAVGIAAWQPMGLPLADKALKAGKVSLPGIADGVVRAHVEEAPAHPMRAQFAAQAHALNGEIDALNLSAVRAAGSMRGFAKAADQAQGGAA</sequence>
<dbReference type="RefSeq" id="WP_095744643.1">
    <property type="nucleotide sequence ID" value="NZ_CP023284.1"/>
</dbReference>
<dbReference type="KEGG" id="vbo:CKY39_12230"/>
<accession>A0A250DHR6</accession>
<protein>
    <submittedName>
        <fullName evidence="1">Uncharacterized protein</fullName>
    </submittedName>
</protein>
<evidence type="ECO:0000313" key="2">
    <source>
        <dbReference type="Proteomes" id="UP000217154"/>
    </source>
</evidence>
<dbReference type="EMBL" id="CP023284">
    <property type="protein sequence ID" value="ATA53900.1"/>
    <property type="molecule type" value="Genomic_DNA"/>
</dbReference>
<dbReference type="Proteomes" id="UP000217154">
    <property type="component" value="Chromosome"/>
</dbReference>
<organism evidence="1 2">
    <name type="scientific">Variovorax boronicumulans</name>
    <dbReference type="NCBI Taxonomy" id="436515"/>
    <lineage>
        <taxon>Bacteria</taxon>
        <taxon>Pseudomonadati</taxon>
        <taxon>Pseudomonadota</taxon>
        <taxon>Betaproteobacteria</taxon>
        <taxon>Burkholderiales</taxon>
        <taxon>Comamonadaceae</taxon>
        <taxon>Variovorax</taxon>
    </lineage>
</organism>
<name>A0A250DHR6_9BURK</name>
<evidence type="ECO:0000313" key="1">
    <source>
        <dbReference type="EMBL" id="ATA53900.1"/>
    </source>
</evidence>
<reference evidence="1 2" key="1">
    <citation type="submission" date="2017-09" db="EMBL/GenBank/DDBJ databases">
        <title>The diverse metabolic capabilities of V. boronicumulans make it an excellent choice for continued studies on novel biodegradation.</title>
        <authorList>
            <person name="Sun S."/>
        </authorList>
    </citation>
    <scope>NUCLEOTIDE SEQUENCE [LARGE SCALE GENOMIC DNA]</scope>
    <source>
        <strain evidence="1 2">J1</strain>
    </source>
</reference>
<gene>
    <name evidence="1" type="ORF">CKY39_12230</name>
</gene>
<proteinExistence type="predicted"/>